<proteinExistence type="predicted"/>
<evidence type="ECO:0000313" key="1">
    <source>
        <dbReference type="EMBL" id="CAB5395174.1"/>
    </source>
</evidence>
<dbReference type="OrthoDB" id="1607513at2759"/>
<name>A0A916EKW3_9GLOM</name>
<evidence type="ECO:0008006" key="3">
    <source>
        <dbReference type="Google" id="ProtNLM"/>
    </source>
</evidence>
<accession>A0A916EKW3</accession>
<dbReference type="EMBL" id="CAGKOT010000096">
    <property type="protein sequence ID" value="CAB5395174.1"/>
    <property type="molecule type" value="Genomic_DNA"/>
</dbReference>
<gene>
    <name evidence="1" type="ORF">CHRIB12_LOCUS23715</name>
</gene>
<sequence>MKERKPLSKITKPKTSWVWKFFQFNDDNTNQINGCKKMLAWCGSPSSMKTHLLGIHKITKAIAMRYEEEELEKLKKPDNIINPHDSSKQESLTKNVIDFIIGTVQP</sequence>
<comment type="caution">
    <text evidence="1">The sequence shown here is derived from an EMBL/GenBank/DDBJ whole genome shotgun (WGS) entry which is preliminary data.</text>
</comment>
<protein>
    <recommendedName>
        <fullName evidence="3">BED-type domain-containing protein</fullName>
    </recommendedName>
</protein>
<dbReference type="AlphaFoldDB" id="A0A916EKW3"/>
<evidence type="ECO:0000313" key="2">
    <source>
        <dbReference type="Proteomes" id="UP000684084"/>
    </source>
</evidence>
<dbReference type="Proteomes" id="UP000684084">
    <property type="component" value="Unassembled WGS sequence"/>
</dbReference>
<reference evidence="1" key="1">
    <citation type="submission" date="2020-05" db="EMBL/GenBank/DDBJ databases">
        <authorList>
            <person name="Rincon C."/>
            <person name="Sanders R I."/>
            <person name="Robbins C."/>
            <person name="Chaturvedi A."/>
        </authorList>
    </citation>
    <scope>NUCLEOTIDE SEQUENCE</scope>
    <source>
        <strain evidence="1">CHB12</strain>
    </source>
</reference>
<organism evidence="1 2">
    <name type="scientific">Rhizophagus irregularis</name>
    <dbReference type="NCBI Taxonomy" id="588596"/>
    <lineage>
        <taxon>Eukaryota</taxon>
        <taxon>Fungi</taxon>
        <taxon>Fungi incertae sedis</taxon>
        <taxon>Mucoromycota</taxon>
        <taxon>Glomeromycotina</taxon>
        <taxon>Glomeromycetes</taxon>
        <taxon>Glomerales</taxon>
        <taxon>Glomeraceae</taxon>
        <taxon>Rhizophagus</taxon>
    </lineage>
</organism>
<dbReference type="VEuPathDB" id="FungiDB:RhiirFUN_017355"/>